<accession>A0A660LC38</accession>
<dbReference type="GO" id="GO:0016987">
    <property type="term" value="F:sigma factor activity"/>
    <property type="evidence" value="ECO:0007669"/>
    <property type="project" value="UniProtKB-KW"/>
</dbReference>
<dbReference type="InterPro" id="IPR014284">
    <property type="entry name" value="RNA_pol_sigma-70_dom"/>
</dbReference>
<keyword evidence="2" id="KW-0805">Transcription regulation</keyword>
<dbReference type="PANTHER" id="PTHR43133:SF25">
    <property type="entry name" value="RNA POLYMERASE SIGMA FACTOR RFAY-RELATED"/>
    <property type="match status" value="1"/>
</dbReference>
<dbReference type="Gene3D" id="1.10.10.10">
    <property type="entry name" value="Winged helix-like DNA-binding domain superfamily/Winged helix DNA-binding domain"/>
    <property type="match status" value="1"/>
</dbReference>
<sequence>MSDPHAFRAIYAAHHAAVCAYFARRAPRDEVEDLAAETFTVAWRKLPRRLEHPLPWLYAVAGKVLANHRRKAARKGALAPDPATGDPAERFTSDRGLATAFAALSDREREAICLVAWEGLSTEDAARAAGCSRATFAVRFSRARAKLAQHLDPPPVTTYAVPERI</sequence>
<dbReference type="InterPro" id="IPR039425">
    <property type="entry name" value="RNA_pol_sigma-70-like"/>
</dbReference>
<keyword evidence="4" id="KW-0804">Transcription</keyword>
<dbReference type="InterPro" id="IPR007627">
    <property type="entry name" value="RNA_pol_sigma70_r2"/>
</dbReference>
<dbReference type="SUPFAM" id="SSF88659">
    <property type="entry name" value="Sigma3 and sigma4 domains of RNA polymerase sigma factors"/>
    <property type="match status" value="1"/>
</dbReference>
<proteinExistence type="inferred from homology"/>
<evidence type="ECO:0000313" key="8">
    <source>
        <dbReference type="Proteomes" id="UP000278962"/>
    </source>
</evidence>
<evidence type="ECO:0000256" key="1">
    <source>
        <dbReference type="ARBA" id="ARBA00010641"/>
    </source>
</evidence>
<comment type="caution">
    <text evidence="7">The sequence shown here is derived from an EMBL/GenBank/DDBJ whole genome shotgun (WGS) entry which is preliminary data.</text>
</comment>
<dbReference type="Pfam" id="PF08281">
    <property type="entry name" value="Sigma70_r4_2"/>
    <property type="match status" value="1"/>
</dbReference>
<dbReference type="AlphaFoldDB" id="A0A660LC38"/>
<dbReference type="Pfam" id="PF04542">
    <property type="entry name" value="Sigma70_r2"/>
    <property type="match status" value="1"/>
</dbReference>
<feature type="domain" description="RNA polymerase sigma-70 region 2" evidence="5">
    <location>
        <begin position="11"/>
        <end position="74"/>
    </location>
</feature>
<evidence type="ECO:0000256" key="4">
    <source>
        <dbReference type="ARBA" id="ARBA00023163"/>
    </source>
</evidence>
<keyword evidence="8" id="KW-1185">Reference proteome</keyword>
<dbReference type="RefSeq" id="WP_170179038.1">
    <property type="nucleotide sequence ID" value="NZ_RBIL01000001.1"/>
</dbReference>
<feature type="domain" description="RNA polymerase sigma factor 70 region 4 type 2" evidence="6">
    <location>
        <begin position="97"/>
        <end position="147"/>
    </location>
</feature>
<dbReference type="GO" id="GO:0003677">
    <property type="term" value="F:DNA binding"/>
    <property type="evidence" value="ECO:0007669"/>
    <property type="project" value="InterPro"/>
</dbReference>
<name>A0A660LC38_9ACTN</name>
<keyword evidence="3" id="KW-0731">Sigma factor</keyword>
<dbReference type="CDD" id="cd06171">
    <property type="entry name" value="Sigma70_r4"/>
    <property type="match status" value="1"/>
</dbReference>
<dbReference type="SUPFAM" id="SSF88946">
    <property type="entry name" value="Sigma2 domain of RNA polymerase sigma factors"/>
    <property type="match status" value="1"/>
</dbReference>
<dbReference type="Gene3D" id="1.10.1740.10">
    <property type="match status" value="1"/>
</dbReference>
<dbReference type="InterPro" id="IPR036388">
    <property type="entry name" value="WH-like_DNA-bd_sf"/>
</dbReference>
<dbReference type="GO" id="GO:0006352">
    <property type="term" value="P:DNA-templated transcription initiation"/>
    <property type="evidence" value="ECO:0007669"/>
    <property type="project" value="InterPro"/>
</dbReference>
<dbReference type="EMBL" id="RBIL01000001">
    <property type="protein sequence ID" value="RKQ92627.1"/>
    <property type="molecule type" value="Genomic_DNA"/>
</dbReference>
<reference evidence="7 8" key="1">
    <citation type="submission" date="2018-10" db="EMBL/GenBank/DDBJ databases">
        <title>Genomic Encyclopedia of Archaeal and Bacterial Type Strains, Phase II (KMG-II): from individual species to whole genera.</title>
        <authorList>
            <person name="Goeker M."/>
        </authorList>
    </citation>
    <scope>NUCLEOTIDE SEQUENCE [LARGE SCALE GENOMIC DNA]</scope>
    <source>
        <strain evidence="7 8">DSM 14954</strain>
    </source>
</reference>
<evidence type="ECO:0000313" key="7">
    <source>
        <dbReference type="EMBL" id="RKQ92627.1"/>
    </source>
</evidence>
<dbReference type="NCBIfam" id="TIGR02937">
    <property type="entry name" value="sigma70-ECF"/>
    <property type="match status" value="1"/>
</dbReference>
<comment type="similarity">
    <text evidence="1">Belongs to the sigma-70 factor family. ECF subfamily.</text>
</comment>
<organism evidence="7 8">
    <name type="scientific">Solirubrobacter pauli</name>
    <dbReference type="NCBI Taxonomy" id="166793"/>
    <lineage>
        <taxon>Bacteria</taxon>
        <taxon>Bacillati</taxon>
        <taxon>Actinomycetota</taxon>
        <taxon>Thermoleophilia</taxon>
        <taxon>Solirubrobacterales</taxon>
        <taxon>Solirubrobacteraceae</taxon>
        <taxon>Solirubrobacter</taxon>
    </lineage>
</organism>
<evidence type="ECO:0000256" key="3">
    <source>
        <dbReference type="ARBA" id="ARBA00023082"/>
    </source>
</evidence>
<protein>
    <submittedName>
        <fullName evidence="7">RNA polymerase sigma-70 factor (ECF subfamily)</fullName>
    </submittedName>
</protein>
<evidence type="ECO:0000259" key="6">
    <source>
        <dbReference type="Pfam" id="PF08281"/>
    </source>
</evidence>
<gene>
    <name evidence="7" type="ORF">C8N24_2479</name>
</gene>
<dbReference type="InterPro" id="IPR013324">
    <property type="entry name" value="RNA_pol_sigma_r3/r4-like"/>
</dbReference>
<dbReference type="PANTHER" id="PTHR43133">
    <property type="entry name" value="RNA POLYMERASE ECF-TYPE SIGMA FACTO"/>
    <property type="match status" value="1"/>
</dbReference>
<dbReference type="Proteomes" id="UP000278962">
    <property type="component" value="Unassembled WGS sequence"/>
</dbReference>
<evidence type="ECO:0000256" key="2">
    <source>
        <dbReference type="ARBA" id="ARBA00023015"/>
    </source>
</evidence>
<dbReference type="InterPro" id="IPR013249">
    <property type="entry name" value="RNA_pol_sigma70_r4_t2"/>
</dbReference>
<dbReference type="InterPro" id="IPR013325">
    <property type="entry name" value="RNA_pol_sigma_r2"/>
</dbReference>
<evidence type="ECO:0000259" key="5">
    <source>
        <dbReference type="Pfam" id="PF04542"/>
    </source>
</evidence>